<dbReference type="Proteomes" id="UP000015520">
    <property type="component" value="Unassembled WGS sequence"/>
</dbReference>
<keyword evidence="2" id="KW-0732">Signal</keyword>
<keyword evidence="4" id="KW-1185">Reference proteome</keyword>
<feature type="coiled-coil region" evidence="1">
    <location>
        <begin position="178"/>
        <end position="205"/>
    </location>
</feature>
<evidence type="ECO:0000313" key="4">
    <source>
        <dbReference type="Proteomes" id="UP000015520"/>
    </source>
</evidence>
<dbReference type="Gene3D" id="3.30.310.70">
    <property type="entry name" value="TT1751-like domain"/>
    <property type="match status" value="2"/>
</dbReference>
<dbReference type="PATRIC" id="fig|1172190.3.peg.1057"/>
<accession>T0JRE9</accession>
<proteinExistence type="predicted"/>
<sequence>MKLMIKSIVVGLMLVTGVVASGAQDIQIYTADNSKGKITGASIEKAFADAGFVISGNNDMNVAFESKFKKTNHKMYHLFTLYKKDLVLELVKITPKAALFAPLSMSIYMEQGSNDISISSLSIDGMAKVIGIPASNKHMVEYNKLIRATLAKALPNGHFEKTSYKILAPKGELITSFTGEMEAQGEDVEDELESLQMELEGSLETLGFVIAGYNKLGDEFSDAGYDKYDFFDAYSICKLTVIFEVSKTHPEAGAFAPCTLYMYKEKGSTELKMAYPSVYNWISSLDIEDKPSNEVLEGAQKQMIEAISGTIEF</sequence>
<evidence type="ECO:0008006" key="5">
    <source>
        <dbReference type="Google" id="ProtNLM"/>
    </source>
</evidence>
<dbReference type="EMBL" id="AUPZ01000007">
    <property type="protein sequence ID" value="EQB39432.1"/>
    <property type="molecule type" value="Genomic_DNA"/>
</dbReference>
<dbReference type="SUPFAM" id="SSF103247">
    <property type="entry name" value="TT1751-like"/>
    <property type="match status" value="2"/>
</dbReference>
<comment type="caution">
    <text evidence="3">The sequence shown here is derived from an EMBL/GenBank/DDBJ whole genome shotgun (WGS) entry which is preliminary data.</text>
</comment>
<reference evidence="3 4" key="1">
    <citation type="submission" date="2013-07" db="EMBL/GenBank/DDBJ databases">
        <title>Sulfurimonas hongkongensis AST-10 Genome Sequencing.</title>
        <authorList>
            <person name="Cai L."/>
            <person name="Zhang T."/>
        </authorList>
    </citation>
    <scope>NUCLEOTIDE SEQUENCE [LARGE SCALE GENOMIC DNA]</scope>
    <source>
        <strain evidence="3 4">AST-10</strain>
    </source>
</reference>
<dbReference type="STRING" id="1172190.M947_05420"/>
<dbReference type="OrthoDB" id="5333064at2"/>
<organism evidence="3 4">
    <name type="scientific">Sulfurimonas hongkongensis</name>
    <dbReference type="NCBI Taxonomy" id="1172190"/>
    <lineage>
        <taxon>Bacteria</taxon>
        <taxon>Pseudomonadati</taxon>
        <taxon>Campylobacterota</taxon>
        <taxon>Epsilonproteobacteria</taxon>
        <taxon>Campylobacterales</taxon>
        <taxon>Sulfurimonadaceae</taxon>
        <taxon>Sulfurimonas</taxon>
    </lineage>
</organism>
<evidence type="ECO:0000313" key="3">
    <source>
        <dbReference type="EMBL" id="EQB39432.1"/>
    </source>
</evidence>
<dbReference type="InterPro" id="IPR035923">
    <property type="entry name" value="TT1751-like_sf"/>
</dbReference>
<keyword evidence="1" id="KW-0175">Coiled coil</keyword>
<feature type="signal peptide" evidence="2">
    <location>
        <begin position="1"/>
        <end position="22"/>
    </location>
</feature>
<evidence type="ECO:0000256" key="2">
    <source>
        <dbReference type="SAM" id="SignalP"/>
    </source>
</evidence>
<gene>
    <name evidence="3" type="ORF">M947_05420</name>
</gene>
<dbReference type="RefSeq" id="WP_021287352.1">
    <property type="nucleotide sequence ID" value="NZ_AUPZ01000007.1"/>
</dbReference>
<protein>
    <recommendedName>
        <fullName evidence="5">DUF302 domain-containing protein</fullName>
    </recommendedName>
</protein>
<evidence type="ECO:0000256" key="1">
    <source>
        <dbReference type="SAM" id="Coils"/>
    </source>
</evidence>
<name>T0JRE9_9BACT</name>
<feature type="chain" id="PRO_5004578234" description="DUF302 domain-containing protein" evidence="2">
    <location>
        <begin position="23"/>
        <end position="313"/>
    </location>
</feature>
<dbReference type="eggNOG" id="COG3439">
    <property type="taxonomic scope" value="Bacteria"/>
</dbReference>
<dbReference type="AlphaFoldDB" id="T0JRE9"/>